<dbReference type="PATRIC" id="fig|1339352.3.peg.2674"/>
<accession>A0A069SFH4</accession>
<dbReference type="EMBL" id="JNHM01000032">
    <property type="protein sequence ID" value="KDS53007.1"/>
    <property type="molecule type" value="Genomic_DNA"/>
</dbReference>
<evidence type="ECO:0008006" key="3">
    <source>
        <dbReference type="Google" id="ProtNLM"/>
    </source>
</evidence>
<evidence type="ECO:0000313" key="1">
    <source>
        <dbReference type="EMBL" id="KDS53007.1"/>
    </source>
</evidence>
<dbReference type="RefSeq" id="WP_005850918.1">
    <property type="nucleotide sequence ID" value="NZ_JNHM01000032.1"/>
</dbReference>
<dbReference type="Proteomes" id="UP000027661">
    <property type="component" value="Unassembled WGS sequence"/>
</dbReference>
<organism evidence="1 2">
    <name type="scientific">Phocaeicola vulgatus str. 3975 RP4</name>
    <dbReference type="NCBI Taxonomy" id="1339352"/>
    <lineage>
        <taxon>Bacteria</taxon>
        <taxon>Pseudomonadati</taxon>
        <taxon>Bacteroidota</taxon>
        <taxon>Bacteroidia</taxon>
        <taxon>Bacteroidales</taxon>
        <taxon>Bacteroidaceae</taxon>
        <taxon>Phocaeicola</taxon>
    </lineage>
</organism>
<sequence length="150" mass="17225">MKKTLIGLLGSTVICVLFLAGCIDEHYGEDSNTIVTNLTGYAWERTFQIRTEDGRDAEVCEHYEFGLNGKASCKSRTTCDGEEVEEHVHYFRYDFITPNNRYLLLDYCYWQIDRISSSVLSIYETFENPVVVMGQTREYKSFSAVPLGDD</sequence>
<protein>
    <recommendedName>
        <fullName evidence="3">Lipoprotein</fullName>
    </recommendedName>
</protein>
<evidence type="ECO:0000313" key="2">
    <source>
        <dbReference type="Proteomes" id="UP000027661"/>
    </source>
</evidence>
<name>A0A069SFH4_PHOVU</name>
<gene>
    <name evidence="1" type="ORF">M099_2780</name>
</gene>
<dbReference type="AlphaFoldDB" id="A0A069SFH4"/>
<reference evidence="1 2" key="1">
    <citation type="submission" date="2014-04" db="EMBL/GenBank/DDBJ databases">
        <authorList>
            <person name="Sears C."/>
            <person name="Carroll K."/>
            <person name="Sack B.R."/>
            <person name="Qadri F."/>
            <person name="Myers L.L."/>
            <person name="Chung G.-T."/>
            <person name="Escheverria P."/>
            <person name="Fraser C.M."/>
            <person name="Sadzewicz L."/>
            <person name="Shefchek K.A."/>
            <person name="Tallon L."/>
            <person name="Das S.P."/>
            <person name="Daugherty S."/>
            <person name="Mongodin E.F."/>
        </authorList>
    </citation>
    <scope>NUCLEOTIDE SEQUENCE [LARGE SCALE GENOMIC DNA]</scope>
    <source>
        <strain evidence="1 2">3975 RP4</strain>
    </source>
</reference>
<comment type="caution">
    <text evidence="1">The sequence shown here is derived from an EMBL/GenBank/DDBJ whole genome shotgun (WGS) entry which is preliminary data.</text>
</comment>
<dbReference type="PROSITE" id="PS51257">
    <property type="entry name" value="PROKAR_LIPOPROTEIN"/>
    <property type="match status" value="1"/>
</dbReference>
<proteinExistence type="predicted"/>